<dbReference type="AlphaFoldDB" id="A0A1G5ZXL1"/>
<keyword evidence="1" id="KW-0812">Transmembrane</keyword>
<protein>
    <submittedName>
        <fullName evidence="2">Uncharacterized protein</fullName>
    </submittedName>
</protein>
<feature type="transmembrane region" description="Helical" evidence="1">
    <location>
        <begin position="20"/>
        <end position="43"/>
    </location>
</feature>
<dbReference type="Proteomes" id="UP000198588">
    <property type="component" value="Unassembled WGS sequence"/>
</dbReference>
<organism evidence="2 3">
    <name type="scientific">Mesorhizobium qingshengii</name>
    <dbReference type="NCBI Taxonomy" id="1165689"/>
    <lineage>
        <taxon>Bacteria</taxon>
        <taxon>Pseudomonadati</taxon>
        <taxon>Pseudomonadota</taxon>
        <taxon>Alphaproteobacteria</taxon>
        <taxon>Hyphomicrobiales</taxon>
        <taxon>Phyllobacteriaceae</taxon>
        <taxon>Mesorhizobium</taxon>
    </lineage>
</organism>
<gene>
    <name evidence="2" type="ORF">SAMN02927914_06547</name>
</gene>
<keyword evidence="1" id="KW-1133">Transmembrane helix</keyword>
<accession>A0A1G5ZXL1</accession>
<evidence type="ECO:0000313" key="2">
    <source>
        <dbReference type="EMBL" id="SDA99350.1"/>
    </source>
</evidence>
<evidence type="ECO:0000256" key="1">
    <source>
        <dbReference type="SAM" id="Phobius"/>
    </source>
</evidence>
<keyword evidence="1" id="KW-0472">Membrane</keyword>
<proteinExistence type="predicted"/>
<reference evidence="2 3" key="1">
    <citation type="submission" date="2016-10" db="EMBL/GenBank/DDBJ databases">
        <authorList>
            <person name="de Groot N.N."/>
        </authorList>
    </citation>
    <scope>NUCLEOTIDE SEQUENCE [LARGE SCALE GENOMIC DNA]</scope>
    <source>
        <strain evidence="2 3">CGMCC 1.12097</strain>
    </source>
</reference>
<sequence length="111" mass="12025">MGEHTNGVSILELVNQFGLMGIVSVMLATLTILVALVGIYAFFDVRRVATRTAKDEAEKIAKEVAERQANTYLQAELPGMIAAYMELVKNAATPEEADEIAQAQDDPNGQN</sequence>
<dbReference type="STRING" id="1165689.SAMN02927914_06547"/>
<evidence type="ECO:0000313" key="3">
    <source>
        <dbReference type="Proteomes" id="UP000198588"/>
    </source>
</evidence>
<name>A0A1G5ZXL1_9HYPH</name>
<dbReference type="EMBL" id="FMXM01000042">
    <property type="protein sequence ID" value="SDA99350.1"/>
    <property type="molecule type" value="Genomic_DNA"/>
</dbReference>